<dbReference type="PANTHER" id="PTHR42912">
    <property type="entry name" value="METHYLTRANSFERASE"/>
    <property type="match status" value="1"/>
</dbReference>
<evidence type="ECO:0000313" key="3">
    <source>
        <dbReference type="EMBL" id="MFF8275763.1"/>
    </source>
</evidence>
<dbReference type="SUPFAM" id="SSF53335">
    <property type="entry name" value="S-adenosyl-L-methionine-dependent methyltransferases"/>
    <property type="match status" value="1"/>
</dbReference>
<name>A0ABW6Y7H4_9ACTN</name>
<dbReference type="InterPro" id="IPR013216">
    <property type="entry name" value="Methyltransf_11"/>
</dbReference>
<evidence type="ECO:0000259" key="2">
    <source>
        <dbReference type="Pfam" id="PF08241"/>
    </source>
</evidence>
<feature type="domain" description="Methyltransferase type 11" evidence="2">
    <location>
        <begin position="50"/>
        <end position="140"/>
    </location>
</feature>
<keyword evidence="4" id="KW-1185">Reference proteome</keyword>
<proteinExistence type="predicted"/>
<dbReference type="Proteomes" id="UP001603013">
    <property type="component" value="Unassembled WGS sequence"/>
</dbReference>
<sequence length="261" mass="28079">MTEAIRPYRTGPAEFDGIAPGYDESRGGAARADGFAEQLSPLLDPALPVLDIGVGTGIVAAALTRRDRRTVFGVDLSPGMLALARGRLGPRVAVGDAGRLPVRTASVPQAVSTWLFHAGPDRTAVFREVARVLRPGGRYLVIPVRGRRPVDDIGRVVNALEDRLDPAGARQDGPEALAPVAAAHGLVYEGTASERRTTFEVSPRHMARSLSGGLFTGAWPVGREDTRFVDEARERLLALPEPDRPRVREMTDFVMVFSRAA</sequence>
<dbReference type="InterPro" id="IPR029063">
    <property type="entry name" value="SAM-dependent_MTases_sf"/>
</dbReference>
<dbReference type="GO" id="GO:0032259">
    <property type="term" value="P:methylation"/>
    <property type="evidence" value="ECO:0007669"/>
    <property type="project" value="UniProtKB-KW"/>
</dbReference>
<dbReference type="Pfam" id="PF08241">
    <property type="entry name" value="Methyltransf_11"/>
    <property type="match status" value="1"/>
</dbReference>
<dbReference type="InterPro" id="IPR050508">
    <property type="entry name" value="Methyltransf_Superfamily"/>
</dbReference>
<reference evidence="3 4" key="1">
    <citation type="submission" date="2024-10" db="EMBL/GenBank/DDBJ databases">
        <title>The Natural Products Discovery Center: Release of the First 8490 Sequenced Strains for Exploring Actinobacteria Biosynthetic Diversity.</title>
        <authorList>
            <person name="Kalkreuter E."/>
            <person name="Kautsar S.A."/>
            <person name="Yang D."/>
            <person name="Bader C.D."/>
            <person name="Teijaro C.N."/>
            <person name="Fluegel L."/>
            <person name="Davis C.M."/>
            <person name="Simpson J.R."/>
            <person name="Lauterbach L."/>
            <person name="Steele A.D."/>
            <person name="Gui C."/>
            <person name="Meng S."/>
            <person name="Li G."/>
            <person name="Viehrig K."/>
            <person name="Ye F."/>
            <person name="Su P."/>
            <person name="Kiefer A.F."/>
            <person name="Nichols A."/>
            <person name="Cepeda A.J."/>
            <person name="Yan W."/>
            <person name="Fan B."/>
            <person name="Jiang Y."/>
            <person name="Adhikari A."/>
            <person name="Zheng C.-J."/>
            <person name="Schuster L."/>
            <person name="Cowan T.M."/>
            <person name="Smanski M.J."/>
            <person name="Chevrette M.G."/>
            <person name="De Carvalho L.P.S."/>
            <person name="Shen B."/>
        </authorList>
    </citation>
    <scope>NUCLEOTIDE SEQUENCE [LARGE SCALE GENOMIC DNA]</scope>
    <source>
        <strain evidence="3 4">NPDC015755</strain>
    </source>
</reference>
<dbReference type="GO" id="GO:0008168">
    <property type="term" value="F:methyltransferase activity"/>
    <property type="evidence" value="ECO:0007669"/>
    <property type="project" value="UniProtKB-KW"/>
</dbReference>
<dbReference type="EMBL" id="JBIBSM010000003">
    <property type="protein sequence ID" value="MFF8275763.1"/>
    <property type="molecule type" value="Genomic_DNA"/>
</dbReference>
<gene>
    <name evidence="3" type="ORF">ACF05T_06545</name>
</gene>
<organism evidence="3 4">
    <name type="scientific">Streptomyces lateritius</name>
    <dbReference type="NCBI Taxonomy" id="67313"/>
    <lineage>
        <taxon>Bacteria</taxon>
        <taxon>Bacillati</taxon>
        <taxon>Actinomycetota</taxon>
        <taxon>Actinomycetes</taxon>
        <taxon>Kitasatosporales</taxon>
        <taxon>Streptomycetaceae</taxon>
        <taxon>Streptomyces</taxon>
    </lineage>
</organism>
<dbReference type="Gene3D" id="3.40.50.150">
    <property type="entry name" value="Vaccinia Virus protein VP39"/>
    <property type="match status" value="1"/>
</dbReference>
<evidence type="ECO:0000313" key="4">
    <source>
        <dbReference type="Proteomes" id="UP001603013"/>
    </source>
</evidence>
<comment type="caution">
    <text evidence="3">The sequence shown here is derived from an EMBL/GenBank/DDBJ whole genome shotgun (WGS) entry which is preliminary data.</text>
</comment>
<protein>
    <submittedName>
        <fullName evidence="3">Class I SAM-dependent methyltransferase</fullName>
        <ecNumber evidence="3">2.1.1.-</ecNumber>
    </submittedName>
</protein>
<dbReference type="EC" id="2.1.1.-" evidence="3"/>
<dbReference type="CDD" id="cd02440">
    <property type="entry name" value="AdoMet_MTases"/>
    <property type="match status" value="1"/>
</dbReference>
<dbReference type="RefSeq" id="WP_391933381.1">
    <property type="nucleotide sequence ID" value="NZ_JBIBSM010000003.1"/>
</dbReference>
<keyword evidence="3" id="KW-0808">Transferase</keyword>
<feature type="region of interest" description="Disordered" evidence="1">
    <location>
        <begin position="1"/>
        <end position="22"/>
    </location>
</feature>
<accession>A0ABW6Y7H4</accession>
<keyword evidence="3" id="KW-0489">Methyltransferase</keyword>
<evidence type="ECO:0000256" key="1">
    <source>
        <dbReference type="SAM" id="MobiDB-lite"/>
    </source>
</evidence>